<feature type="transmembrane region" description="Helical" evidence="7">
    <location>
        <begin position="6"/>
        <end position="31"/>
    </location>
</feature>
<sequence length="423" mass="45498">MFACFLILMFIGVPIFLSLLSTAFIGFLYLGDWSLFRIMIQQFFGGMNVVTLMAIPFFILTGNLMNKTGITDRLLNFSRVLVGHLRGGLGHVNVVASIIFAGISGSAAADSSALGSILIPAMVKEGYPRSYSAGLTAGSSLIGPIIPPSIFMVLYGTMTNVSIGGLFVAGVVPGIMLGAAFIIMNYYYSKKYDYPVSNEKAGLAEIVRVGLQSLVALIAPLIIIGGIVLGVVTPTEAGAIAVLYTIIVGFFVTRQLKMEAFFSAIFETVRSTSVVFVIMGSASIISWLLKWEQVPQKFAGFLIAMTDNSTVLLFVLSFIIFLIGMFMEEVAALTLLTPIIAPVATAMGIDPFHFGVVMTLNITIALITPPMGACVYIVSAVGNVELETLFKKIWPFVAFAMLTVSLIILFPAITLFLPRLFGY</sequence>
<keyword evidence="4 7" id="KW-0812">Transmembrane</keyword>
<keyword evidence="3" id="KW-0997">Cell inner membrane</keyword>
<keyword evidence="6 7" id="KW-0472">Membrane</keyword>
<feature type="transmembrane region" description="Helical" evidence="7">
    <location>
        <begin position="268"/>
        <end position="289"/>
    </location>
</feature>
<dbReference type="KEGG" id="ifn:GM661_04065"/>
<evidence type="ECO:0000256" key="6">
    <source>
        <dbReference type="ARBA" id="ARBA00023136"/>
    </source>
</evidence>
<dbReference type="GO" id="GO:0022857">
    <property type="term" value="F:transmembrane transporter activity"/>
    <property type="evidence" value="ECO:0007669"/>
    <property type="project" value="TreeGrafter"/>
</dbReference>
<feature type="transmembrane region" description="Helical" evidence="7">
    <location>
        <begin position="131"/>
        <end position="155"/>
    </location>
</feature>
<keyword evidence="2" id="KW-1003">Cell membrane</keyword>
<dbReference type="InterPro" id="IPR010656">
    <property type="entry name" value="DctM"/>
</dbReference>
<proteinExistence type="predicted"/>
<feature type="transmembrane region" description="Helical" evidence="7">
    <location>
        <begin position="393"/>
        <end position="417"/>
    </location>
</feature>
<feature type="transmembrane region" description="Helical" evidence="7">
    <location>
        <begin position="355"/>
        <end position="381"/>
    </location>
</feature>
<evidence type="ECO:0000256" key="5">
    <source>
        <dbReference type="ARBA" id="ARBA00022989"/>
    </source>
</evidence>
<evidence type="ECO:0000313" key="9">
    <source>
        <dbReference type="EMBL" id="QTL99914.1"/>
    </source>
</evidence>
<evidence type="ECO:0000256" key="2">
    <source>
        <dbReference type="ARBA" id="ARBA00022475"/>
    </source>
</evidence>
<evidence type="ECO:0000256" key="3">
    <source>
        <dbReference type="ARBA" id="ARBA00022519"/>
    </source>
</evidence>
<dbReference type="PANTHER" id="PTHR33362">
    <property type="entry name" value="SIALIC ACID TRAP TRANSPORTER PERMEASE PROTEIN SIAT-RELATED"/>
    <property type="match status" value="1"/>
</dbReference>
<evidence type="ECO:0000256" key="4">
    <source>
        <dbReference type="ARBA" id="ARBA00022692"/>
    </source>
</evidence>
<feature type="transmembrane region" description="Helical" evidence="7">
    <location>
        <begin position="330"/>
        <end position="349"/>
    </location>
</feature>
<evidence type="ECO:0000259" key="8">
    <source>
        <dbReference type="Pfam" id="PF06808"/>
    </source>
</evidence>
<name>A0A8A7KPD3_9FIRM</name>
<protein>
    <submittedName>
        <fullName evidence="9">TRAP transporter large permease subunit</fullName>
    </submittedName>
</protein>
<dbReference type="InterPro" id="IPR004681">
    <property type="entry name" value="TRAP_DctM"/>
</dbReference>
<feature type="transmembrane region" description="Helical" evidence="7">
    <location>
        <begin position="43"/>
        <end position="65"/>
    </location>
</feature>
<feature type="domain" description="TRAP C4-dicarboxylate transport system permease DctM subunit" evidence="8">
    <location>
        <begin position="2"/>
        <end position="413"/>
    </location>
</feature>
<dbReference type="EMBL" id="CP046640">
    <property type="protein sequence ID" value="QTL99914.1"/>
    <property type="molecule type" value="Genomic_DNA"/>
</dbReference>
<organism evidence="9 10">
    <name type="scientific">Iocasia fonsfrigidae</name>
    <dbReference type="NCBI Taxonomy" id="2682810"/>
    <lineage>
        <taxon>Bacteria</taxon>
        <taxon>Bacillati</taxon>
        <taxon>Bacillota</taxon>
        <taxon>Clostridia</taxon>
        <taxon>Halanaerobiales</taxon>
        <taxon>Halanaerobiaceae</taxon>
        <taxon>Iocasia</taxon>
    </lineage>
</organism>
<gene>
    <name evidence="9" type="ORF">GM661_04065</name>
</gene>
<comment type="subcellular location">
    <subcellularLocation>
        <location evidence="1">Cell inner membrane</location>
        <topology evidence="1">Multi-pass membrane protein</topology>
    </subcellularLocation>
</comment>
<feature type="transmembrane region" description="Helical" evidence="7">
    <location>
        <begin position="237"/>
        <end position="256"/>
    </location>
</feature>
<accession>A0A8A7KPD3</accession>
<keyword evidence="10" id="KW-1185">Reference proteome</keyword>
<feature type="transmembrane region" description="Helical" evidence="7">
    <location>
        <begin position="161"/>
        <end position="188"/>
    </location>
</feature>
<dbReference type="PANTHER" id="PTHR33362:SF2">
    <property type="entry name" value="TRAP TRANSPORTER LARGE PERMEASE PROTEIN"/>
    <property type="match status" value="1"/>
</dbReference>
<evidence type="ECO:0000256" key="7">
    <source>
        <dbReference type="SAM" id="Phobius"/>
    </source>
</evidence>
<evidence type="ECO:0000313" key="10">
    <source>
        <dbReference type="Proteomes" id="UP000665020"/>
    </source>
</evidence>
<dbReference type="NCBIfam" id="TIGR00786">
    <property type="entry name" value="dctM"/>
    <property type="match status" value="1"/>
</dbReference>
<dbReference type="Pfam" id="PF06808">
    <property type="entry name" value="DctM"/>
    <property type="match status" value="1"/>
</dbReference>
<feature type="transmembrane region" description="Helical" evidence="7">
    <location>
        <begin position="301"/>
        <end position="323"/>
    </location>
</feature>
<dbReference type="GO" id="GO:0005886">
    <property type="term" value="C:plasma membrane"/>
    <property type="evidence" value="ECO:0007669"/>
    <property type="project" value="UniProtKB-SubCell"/>
</dbReference>
<reference evidence="9" key="1">
    <citation type="submission" date="2019-12" db="EMBL/GenBank/DDBJ databases">
        <authorList>
            <person name="zhang j."/>
            <person name="sun C.M."/>
        </authorList>
    </citation>
    <scope>NUCLEOTIDE SEQUENCE</scope>
    <source>
        <strain evidence="9">NS-1</strain>
    </source>
</reference>
<dbReference type="PIRSF" id="PIRSF006066">
    <property type="entry name" value="HI0050"/>
    <property type="match status" value="1"/>
</dbReference>
<dbReference type="Proteomes" id="UP000665020">
    <property type="component" value="Chromosome"/>
</dbReference>
<keyword evidence="5 7" id="KW-1133">Transmembrane helix</keyword>
<evidence type="ECO:0000256" key="1">
    <source>
        <dbReference type="ARBA" id="ARBA00004429"/>
    </source>
</evidence>
<feature type="transmembrane region" description="Helical" evidence="7">
    <location>
        <begin position="209"/>
        <end position="231"/>
    </location>
</feature>
<dbReference type="AlphaFoldDB" id="A0A8A7KPD3"/>